<feature type="repeat" description="ANK" evidence="3">
    <location>
        <begin position="340"/>
        <end position="372"/>
    </location>
</feature>
<proteinExistence type="predicted"/>
<feature type="repeat" description="ANK" evidence="3">
    <location>
        <begin position="68"/>
        <end position="100"/>
    </location>
</feature>
<keyword evidence="2 3" id="KW-0040">ANK repeat</keyword>
<dbReference type="SMART" id="SM00248">
    <property type="entry name" value="ANK"/>
    <property type="match status" value="11"/>
</dbReference>
<feature type="chain" id="PRO_5022870720" evidence="4">
    <location>
        <begin position="24"/>
        <end position="432"/>
    </location>
</feature>
<dbReference type="PANTHER" id="PTHR24198:SF194">
    <property type="entry name" value="INVERSIN-A"/>
    <property type="match status" value="1"/>
</dbReference>
<comment type="caution">
    <text evidence="5">The sequence shown here is derived from an EMBL/GenBank/DDBJ whole genome shotgun (WGS) entry which is preliminary data.</text>
</comment>
<evidence type="ECO:0000256" key="1">
    <source>
        <dbReference type="ARBA" id="ARBA00022737"/>
    </source>
</evidence>
<dbReference type="PRINTS" id="PR01415">
    <property type="entry name" value="ANKYRIN"/>
</dbReference>
<feature type="repeat" description="ANK" evidence="3">
    <location>
        <begin position="406"/>
        <end position="432"/>
    </location>
</feature>
<dbReference type="InterPro" id="IPR036770">
    <property type="entry name" value="Ankyrin_rpt-contain_sf"/>
</dbReference>
<dbReference type="Proteomes" id="UP000298429">
    <property type="component" value="Unassembled WGS sequence"/>
</dbReference>
<dbReference type="PROSITE" id="PS50088">
    <property type="entry name" value="ANK_REPEAT"/>
    <property type="match status" value="8"/>
</dbReference>
<dbReference type="EMBL" id="RQGN01000071">
    <property type="protein sequence ID" value="TGL98038.1"/>
    <property type="molecule type" value="Genomic_DNA"/>
</dbReference>
<dbReference type="InterPro" id="IPR002110">
    <property type="entry name" value="Ankyrin_rpt"/>
</dbReference>
<keyword evidence="4" id="KW-0732">Signal</keyword>
<evidence type="ECO:0000256" key="3">
    <source>
        <dbReference type="PROSITE-ProRule" id="PRU00023"/>
    </source>
</evidence>
<dbReference type="RefSeq" id="WP_135671393.1">
    <property type="nucleotide sequence ID" value="NZ_RQGN01000071.1"/>
</dbReference>
<feature type="repeat" description="ANK" evidence="3">
    <location>
        <begin position="373"/>
        <end position="405"/>
    </location>
</feature>
<reference evidence="5 6" key="1">
    <citation type="journal article" date="2019" name="PLoS Negl. Trop. Dis.">
        <title>Revisiting the worldwide diversity of Leptospira species in the environment.</title>
        <authorList>
            <person name="Vincent A.T."/>
            <person name="Schiettekatte O."/>
            <person name="Bourhy P."/>
            <person name="Veyrier F.J."/>
            <person name="Picardeau M."/>
        </authorList>
    </citation>
    <scope>NUCLEOTIDE SEQUENCE [LARGE SCALE GENOMIC DNA]</scope>
    <source>
        <strain evidence="5 6">201702444</strain>
    </source>
</reference>
<name>A0A5F2B0N6_9LEPT</name>
<evidence type="ECO:0000313" key="6">
    <source>
        <dbReference type="Proteomes" id="UP000298429"/>
    </source>
</evidence>
<evidence type="ECO:0000256" key="2">
    <source>
        <dbReference type="ARBA" id="ARBA00023043"/>
    </source>
</evidence>
<dbReference type="PANTHER" id="PTHR24198">
    <property type="entry name" value="ANKYRIN REPEAT AND PROTEIN KINASE DOMAIN-CONTAINING PROTEIN"/>
    <property type="match status" value="1"/>
</dbReference>
<dbReference type="Pfam" id="PF00023">
    <property type="entry name" value="Ank"/>
    <property type="match status" value="1"/>
</dbReference>
<accession>A0A5F2B0N6</accession>
<dbReference type="AlphaFoldDB" id="A0A5F2B0N6"/>
<dbReference type="Pfam" id="PF12796">
    <property type="entry name" value="Ank_2"/>
    <property type="match status" value="4"/>
</dbReference>
<keyword evidence="1" id="KW-0677">Repeat</keyword>
<gene>
    <name evidence="5" type="ORF">EHQ76_13475</name>
</gene>
<dbReference type="Gene3D" id="1.25.40.20">
    <property type="entry name" value="Ankyrin repeat-containing domain"/>
    <property type="match status" value="3"/>
</dbReference>
<dbReference type="SUPFAM" id="SSF48403">
    <property type="entry name" value="Ankyrin repeat"/>
    <property type="match status" value="2"/>
</dbReference>
<sequence>MKHKFLIFTLLAFLTHSSSSLLGKNTGSKNLDKNSKAFYYAISDGNMNEVKSMIQEGANMNRPFEFEKKITPLGLATLKGHTEIMKLLIENGAKADYKNSKSDLTPLMIATGNEQAEALKILISNGAKVDFRETKSDLTALMYAVETKRYEIAKLLIENGADINAKLNQYEAVMTAAIREDGDENFIAYLIEKGANVNGINDKGGSLLSKAVQFGFIKTVSLMIQKGANVNFGLESNEFSYPIALAVSNGNLDIVKILTENGAQINAKPGRVAPLLLASHTNHPAIVKYLTKKGADVNFVSTVNGATITALELACSSNFMEVAEALLDHGGNPNFSGQKDGRTPLFLAAMEGNNDIIKLLLSEGADVNGRSKSGFTALFDAIGYNKIDTVKLLIKKGADVNVVDLDGDTPLKVAIHRKFTDIETLLRENGAK</sequence>
<dbReference type="PROSITE" id="PS50297">
    <property type="entry name" value="ANK_REP_REGION"/>
    <property type="match status" value="7"/>
</dbReference>
<evidence type="ECO:0000256" key="4">
    <source>
        <dbReference type="SAM" id="SignalP"/>
    </source>
</evidence>
<evidence type="ECO:0000313" key="5">
    <source>
        <dbReference type="EMBL" id="TGL98038.1"/>
    </source>
</evidence>
<feature type="repeat" description="ANK" evidence="3">
    <location>
        <begin position="136"/>
        <end position="168"/>
    </location>
</feature>
<feature type="signal peptide" evidence="4">
    <location>
        <begin position="1"/>
        <end position="23"/>
    </location>
</feature>
<organism evidence="5 6">
    <name type="scientific">Leptospira barantonii</name>
    <dbReference type="NCBI Taxonomy" id="2023184"/>
    <lineage>
        <taxon>Bacteria</taxon>
        <taxon>Pseudomonadati</taxon>
        <taxon>Spirochaetota</taxon>
        <taxon>Spirochaetia</taxon>
        <taxon>Leptospirales</taxon>
        <taxon>Leptospiraceae</taxon>
        <taxon>Leptospira</taxon>
    </lineage>
</organism>
<feature type="repeat" description="ANK" evidence="3">
    <location>
        <begin position="102"/>
        <end position="134"/>
    </location>
</feature>
<dbReference type="OrthoDB" id="339809at2"/>
<feature type="repeat" description="ANK" evidence="3">
    <location>
        <begin position="270"/>
        <end position="302"/>
    </location>
</feature>
<protein>
    <submittedName>
        <fullName evidence="5">Uncharacterized protein</fullName>
    </submittedName>
</protein>
<feature type="repeat" description="ANK" evidence="3">
    <location>
        <begin position="238"/>
        <end position="270"/>
    </location>
</feature>